<dbReference type="SUPFAM" id="SSF48008">
    <property type="entry name" value="GntR ligand-binding domain-like"/>
    <property type="match status" value="1"/>
</dbReference>
<dbReference type="GO" id="GO:0003700">
    <property type="term" value="F:DNA-binding transcription factor activity"/>
    <property type="evidence" value="ECO:0007669"/>
    <property type="project" value="InterPro"/>
</dbReference>
<feature type="compositionally biased region" description="Basic and acidic residues" evidence="4">
    <location>
        <begin position="31"/>
        <end position="41"/>
    </location>
</feature>
<dbReference type="Gene3D" id="1.20.120.530">
    <property type="entry name" value="GntR ligand-binding domain-like"/>
    <property type="match status" value="1"/>
</dbReference>
<dbReference type="SMART" id="SM00895">
    <property type="entry name" value="FCD"/>
    <property type="match status" value="1"/>
</dbReference>
<keyword evidence="2" id="KW-0238">DNA-binding</keyword>
<dbReference type="InterPro" id="IPR011711">
    <property type="entry name" value="GntR_C"/>
</dbReference>
<reference evidence="6 7" key="1">
    <citation type="submission" date="2020-03" db="EMBL/GenBank/DDBJ databases">
        <title>Screen low temperature-resistant strains for efficient degradation of petroleum hydrocarbons under the low temperature.</title>
        <authorList>
            <person name="Wang Y."/>
            <person name="Chen J."/>
        </authorList>
    </citation>
    <scope>NUCLEOTIDE SEQUENCE [LARGE SCALE GENOMIC DNA]</scope>
    <source>
        <strain evidence="6 7">KB1</strain>
    </source>
</reference>
<evidence type="ECO:0000313" key="6">
    <source>
        <dbReference type="EMBL" id="QIP42235.1"/>
    </source>
</evidence>
<keyword evidence="3" id="KW-0804">Transcription</keyword>
<accession>A0A6G9CYV8</accession>
<dbReference type="PANTHER" id="PTHR43537">
    <property type="entry name" value="TRANSCRIPTIONAL REGULATOR, GNTR FAMILY"/>
    <property type="match status" value="1"/>
</dbReference>
<evidence type="ECO:0000256" key="2">
    <source>
        <dbReference type="ARBA" id="ARBA00023125"/>
    </source>
</evidence>
<dbReference type="Pfam" id="PF00392">
    <property type="entry name" value="GntR"/>
    <property type="match status" value="1"/>
</dbReference>
<dbReference type="EMBL" id="CP050124">
    <property type="protein sequence ID" value="QIP42235.1"/>
    <property type="molecule type" value="Genomic_DNA"/>
</dbReference>
<dbReference type="Proteomes" id="UP000502345">
    <property type="component" value="Chromosome"/>
</dbReference>
<feature type="domain" description="HTH gntR-type" evidence="5">
    <location>
        <begin position="57"/>
        <end position="124"/>
    </location>
</feature>
<dbReference type="GO" id="GO:0003677">
    <property type="term" value="F:DNA binding"/>
    <property type="evidence" value="ECO:0007669"/>
    <property type="project" value="UniProtKB-KW"/>
</dbReference>
<dbReference type="InterPro" id="IPR000524">
    <property type="entry name" value="Tscrpt_reg_HTH_GntR"/>
</dbReference>
<keyword evidence="1" id="KW-0805">Transcription regulation</keyword>
<dbReference type="SMART" id="SM00345">
    <property type="entry name" value="HTH_GNTR"/>
    <property type="match status" value="1"/>
</dbReference>
<evidence type="ECO:0000259" key="5">
    <source>
        <dbReference type="PROSITE" id="PS50949"/>
    </source>
</evidence>
<dbReference type="AlphaFoldDB" id="A0A6G9CYV8"/>
<dbReference type="InterPro" id="IPR008920">
    <property type="entry name" value="TF_FadR/GntR_C"/>
</dbReference>
<dbReference type="PROSITE" id="PS50949">
    <property type="entry name" value="HTH_GNTR"/>
    <property type="match status" value="1"/>
</dbReference>
<sequence>MIGAHLFSPECEMHDGHTGVTQTKQRIPTLADRRRESDMPPRRRSVLLTQLVIDAPGSPQQTILDELRRVILSGSAPPGTPIPLGDVADVFGVSRIPVRESLKTLVGESLVDHRHQFGYTVAQLTPAELREMYIVRETLESAALAVAVEQATEEDHEHAVEVNSRLEIALRYDDSQSYHCESRNFHLALTRPSQMLRLLHMFEAAWNITEPVQPMVHVAGVDRRVLHSDHTAMLDAFLRRDASALLSASEIHHRRLDTVIATLPTDTGLLAEKDIPITQ</sequence>
<evidence type="ECO:0000256" key="4">
    <source>
        <dbReference type="SAM" id="MobiDB-lite"/>
    </source>
</evidence>
<protein>
    <submittedName>
        <fullName evidence="6">GntR family transcriptional regulator</fullName>
    </submittedName>
</protein>
<dbReference type="InterPro" id="IPR036388">
    <property type="entry name" value="WH-like_DNA-bd_sf"/>
</dbReference>
<gene>
    <name evidence="6" type="ORF">G9444_4992</name>
</gene>
<name>A0A6G9CYV8_RHOER</name>
<organism evidence="6 7">
    <name type="scientific">Rhodococcus erythropolis</name>
    <name type="common">Arthrobacter picolinophilus</name>
    <dbReference type="NCBI Taxonomy" id="1833"/>
    <lineage>
        <taxon>Bacteria</taxon>
        <taxon>Bacillati</taxon>
        <taxon>Actinomycetota</taxon>
        <taxon>Actinomycetes</taxon>
        <taxon>Mycobacteriales</taxon>
        <taxon>Nocardiaceae</taxon>
        <taxon>Rhodococcus</taxon>
        <taxon>Rhodococcus erythropolis group</taxon>
    </lineage>
</organism>
<dbReference type="SUPFAM" id="SSF46785">
    <property type="entry name" value="Winged helix' DNA-binding domain"/>
    <property type="match status" value="1"/>
</dbReference>
<dbReference type="PANTHER" id="PTHR43537:SF24">
    <property type="entry name" value="GLUCONATE OPERON TRANSCRIPTIONAL REPRESSOR"/>
    <property type="match status" value="1"/>
</dbReference>
<dbReference type="Gene3D" id="1.10.10.10">
    <property type="entry name" value="Winged helix-like DNA-binding domain superfamily/Winged helix DNA-binding domain"/>
    <property type="match status" value="1"/>
</dbReference>
<evidence type="ECO:0000256" key="3">
    <source>
        <dbReference type="ARBA" id="ARBA00023163"/>
    </source>
</evidence>
<evidence type="ECO:0000256" key="1">
    <source>
        <dbReference type="ARBA" id="ARBA00023015"/>
    </source>
</evidence>
<feature type="region of interest" description="Disordered" evidence="4">
    <location>
        <begin position="1"/>
        <end position="41"/>
    </location>
</feature>
<proteinExistence type="predicted"/>
<dbReference type="Pfam" id="PF07729">
    <property type="entry name" value="FCD"/>
    <property type="match status" value="1"/>
</dbReference>
<evidence type="ECO:0000313" key="7">
    <source>
        <dbReference type="Proteomes" id="UP000502345"/>
    </source>
</evidence>
<dbReference type="InterPro" id="IPR036390">
    <property type="entry name" value="WH_DNA-bd_sf"/>
</dbReference>